<keyword evidence="3" id="KW-1185">Reference proteome</keyword>
<dbReference type="SUPFAM" id="SSF52540">
    <property type="entry name" value="P-loop containing nucleoside triphosphate hydrolases"/>
    <property type="match status" value="1"/>
</dbReference>
<dbReference type="Pfam" id="PF09848">
    <property type="entry name" value="SLFN-g3_helicase"/>
    <property type="match status" value="1"/>
</dbReference>
<dbReference type="AlphaFoldDB" id="A0A6B8VU29"/>
<reference evidence="2 3" key="1">
    <citation type="submission" date="2019-11" db="EMBL/GenBank/DDBJ databases">
        <title>Complete genome sequence of Corynebacterium kalinowskii 1959, a novel Corynebacterium species isolated from soil of a small paddock in Vilsendorf, Germany.</title>
        <authorList>
            <person name="Schaffert L."/>
            <person name="Ruwe M."/>
            <person name="Milse J."/>
            <person name="Hanuschka K."/>
            <person name="Ortseifen V."/>
            <person name="Droste J."/>
            <person name="Brandt D."/>
            <person name="Schlueter L."/>
            <person name="Kutter Y."/>
            <person name="Vinke S."/>
            <person name="Viehoefer P."/>
            <person name="Jacob L."/>
            <person name="Luebke N.-C."/>
            <person name="Schulte-Berndt E."/>
            <person name="Hain C."/>
            <person name="Linder M."/>
            <person name="Schmidt P."/>
            <person name="Wollenschlaeger L."/>
            <person name="Luttermann T."/>
            <person name="Thieme E."/>
            <person name="Hassa J."/>
            <person name="Haak M."/>
            <person name="Wittchen M."/>
            <person name="Mentz A."/>
            <person name="Persicke M."/>
            <person name="Busche T."/>
            <person name="Ruckert C."/>
        </authorList>
    </citation>
    <scope>NUCLEOTIDE SEQUENCE [LARGE SCALE GENOMIC DNA]</scope>
    <source>
        <strain evidence="2 3">2039</strain>
    </source>
</reference>
<dbReference type="InterPro" id="IPR027417">
    <property type="entry name" value="P-loop_NTPase"/>
</dbReference>
<dbReference type="Proteomes" id="UP000424462">
    <property type="component" value="Chromosome"/>
</dbReference>
<gene>
    <name evidence="2" type="ORF">COCCU_03275</name>
</gene>
<dbReference type="InterPro" id="IPR003593">
    <property type="entry name" value="AAA+_ATPase"/>
</dbReference>
<dbReference type="EMBL" id="CP046455">
    <property type="protein sequence ID" value="QGU06609.1"/>
    <property type="molecule type" value="Genomic_DNA"/>
</dbReference>
<dbReference type="CDD" id="cd00009">
    <property type="entry name" value="AAA"/>
    <property type="match status" value="1"/>
</dbReference>
<proteinExistence type="predicted"/>
<accession>A0A6B8VU29</accession>
<dbReference type="InterPro" id="IPR018647">
    <property type="entry name" value="SLFN_3-like_DNA/RNA_helicase"/>
</dbReference>
<evidence type="ECO:0000313" key="3">
    <source>
        <dbReference type="Proteomes" id="UP000424462"/>
    </source>
</evidence>
<evidence type="ECO:0000259" key="1">
    <source>
        <dbReference type="SMART" id="SM00382"/>
    </source>
</evidence>
<protein>
    <recommendedName>
        <fullName evidence="1">AAA+ ATPase domain-containing protein</fullName>
    </recommendedName>
</protein>
<dbReference type="KEGG" id="cok:COCCU_03275"/>
<dbReference type="Gene3D" id="3.40.50.300">
    <property type="entry name" value="P-loop containing nucleotide triphosphate hydrolases"/>
    <property type="match status" value="1"/>
</dbReference>
<evidence type="ECO:0000313" key="2">
    <source>
        <dbReference type="EMBL" id="QGU06609.1"/>
    </source>
</evidence>
<feature type="domain" description="AAA+ ATPase" evidence="1">
    <location>
        <begin position="234"/>
        <end position="430"/>
    </location>
</feature>
<sequence length="600" mass="66991">MLYTMHTRPSEPEKRSWKASLPVLAADLMEAGLGNVEVLIEYALPLTSKRVDAILAGTHPETGAPSYIIIELKQWSEARLYEDDPELVSVPGVAGPRTHPVRQVSGYRRYLANYLRVLEGKEEWIRAAAYLHNATSPHAIEELESLAFEENCRLFSAASRGRFHDFLRENLSGETSGVQSADTLLGSAVAPSTQLLKVAADEIKHQEQFVLLGEQQLAVDMVLHEVKRAQQSNHKRVLVISGGPGSGKSVIALSLLGELARQNKTVLHATGSRSFTTTLRKVAGFRNRDVQSLFKYFNQFTDAEPNSLDVLIADEAHRIRETSNNRYTPKAKRSTEPQVNELINAARVPVFLLDENQVVRHGEMGSIEEITQHAESLGLEVHHISLGEQFRCGGSAPFVDWVQQILGLTDEPPAEASLPASDPFHVEVVDSPWELERLLSKKFAEGYSARMSAGYCWPWSDAEKGADELYPDIQIGDWARPWNSKEERRVGEAPPSALWATQAGGFGQVGCVYTAQGFEYDWSGVILGPDILWRDGRFVTDRSANKDPGFRFRKQVPDELFDELVRHIYKVLLTRGMIGTYIYSSDAETRDALRQLLNTK</sequence>
<name>A0A6B8VU29_9CORY</name>
<dbReference type="SMART" id="SM00382">
    <property type="entry name" value="AAA"/>
    <property type="match status" value="1"/>
</dbReference>
<organism evidence="2 3">
    <name type="scientific">Corynebacterium occultum</name>
    <dbReference type="NCBI Taxonomy" id="2675219"/>
    <lineage>
        <taxon>Bacteria</taxon>
        <taxon>Bacillati</taxon>
        <taxon>Actinomycetota</taxon>
        <taxon>Actinomycetes</taxon>
        <taxon>Mycobacteriales</taxon>
        <taxon>Corynebacteriaceae</taxon>
        <taxon>Corynebacterium</taxon>
    </lineage>
</organism>